<evidence type="ECO:0000313" key="2">
    <source>
        <dbReference type="EMBL" id="MCX2523171.1"/>
    </source>
</evidence>
<protein>
    <submittedName>
        <fullName evidence="2">EpsG family protein</fullName>
    </submittedName>
</protein>
<feature type="transmembrane region" description="Helical" evidence="1">
    <location>
        <begin position="200"/>
        <end position="219"/>
    </location>
</feature>
<dbReference type="Pfam" id="PF14897">
    <property type="entry name" value="EpsG"/>
    <property type="match status" value="1"/>
</dbReference>
<organism evidence="2 3">
    <name type="scientific">Larsenimonas rhizosphaerae</name>
    <dbReference type="NCBI Taxonomy" id="2944682"/>
    <lineage>
        <taxon>Bacteria</taxon>
        <taxon>Pseudomonadati</taxon>
        <taxon>Pseudomonadota</taxon>
        <taxon>Gammaproteobacteria</taxon>
        <taxon>Oceanospirillales</taxon>
        <taxon>Halomonadaceae</taxon>
        <taxon>Larsenimonas</taxon>
    </lineage>
</organism>
<proteinExistence type="predicted"/>
<keyword evidence="1" id="KW-1133">Transmembrane helix</keyword>
<dbReference type="AlphaFoldDB" id="A0AA41ZEL3"/>
<reference evidence="2" key="1">
    <citation type="submission" date="2022-11" db="EMBL/GenBank/DDBJ databases">
        <title>Larsenimonas rhizosphaerae sp. nov., isolated from a tidal mudflat.</title>
        <authorList>
            <person name="Lee S.D."/>
            <person name="Kim I.S."/>
        </authorList>
    </citation>
    <scope>NUCLEOTIDE SEQUENCE</scope>
    <source>
        <strain evidence="2">GH2-1</strain>
    </source>
</reference>
<feature type="transmembrane region" description="Helical" evidence="1">
    <location>
        <begin position="93"/>
        <end position="111"/>
    </location>
</feature>
<feature type="transmembrane region" description="Helical" evidence="1">
    <location>
        <begin position="268"/>
        <end position="288"/>
    </location>
</feature>
<feature type="transmembrane region" description="Helical" evidence="1">
    <location>
        <begin position="294"/>
        <end position="313"/>
    </location>
</feature>
<evidence type="ECO:0000313" key="3">
    <source>
        <dbReference type="Proteomes" id="UP001165678"/>
    </source>
</evidence>
<keyword evidence="1" id="KW-0812">Transmembrane</keyword>
<name>A0AA41ZEL3_9GAMM</name>
<feature type="transmembrane region" description="Helical" evidence="1">
    <location>
        <begin position="239"/>
        <end position="256"/>
    </location>
</feature>
<accession>A0AA41ZEL3</accession>
<comment type="caution">
    <text evidence="2">The sequence shown here is derived from an EMBL/GenBank/DDBJ whole genome shotgun (WGS) entry which is preliminary data.</text>
</comment>
<keyword evidence="1" id="KW-0472">Membrane</keyword>
<feature type="transmembrane region" description="Helical" evidence="1">
    <location>
        <begin position="163"/>
        <end position="188"/>
    </location>
</feature>
<keyword evidence="3" id="KW-1185">Reference proteome</keyword>
<dbReference type="Proteomes" id="UP001165678">
    <property type="component" value="Unassembled WGS sequence"/>
</dbReference>
<dbReference type="RefSeq" id="WP_265895516.1">
    <property type="nucleotide sequence ID" value="NZ_JAPIVE010000001.1"/>
</dbReference>
<feature type="transmembrane region" description="Helical" evidence="1">
    <location>
        <begin position="28"/>
        <end position="47"/>
    </location>
</feature>
<dbReference type="InterPro" id="IPR049458">
    <property type="entry name" value="EpsG-like"/>
</dbReference>
<feature type="transmembrane region" description="Helical" evidence="1">
    <location>
        <begin position="325"/>
        <end position="345"/>
    </location>
</feature>
<sequence>MTFELAGYLLICALTIFATLSTRNVLSILFIYLSVIGYMIAVRFAGYDYDMYLYARMLDAGLDFSADNVYYVREFVFWFGLPKIFDLVQDQKWTFIVVDIIWVSLLFYALLNKKNSSRIPLFCAPFMIVFFPLLMGYQNIYRQFLASIFVLFAFYGFRNKYVVYLLSMVAFFIHNSAIIYLPLLYLYAARKASPTGKLNILQKGMFALSYVVMVGGIYYSSLSDTDLSKSSDSTGISLGPAYAALFAAFFIASIFMARFKVKELFSQYAYIVYSFFSFLLIWPVLGGAQGERVGMMLLIIIVPMFVTQLDGIFRQPTLRITVRLLFVLLGIAPSFLFSSAFNFLLTGS</sequence>
<dbReference type="EMBL" id="JAPIVE010000001">
    <property type="protein sequence ID" value="MCX2523171.1"/>
    <property type="molecule type" value="Genomic_DNA"/>
</dbReference>
<feature type="transmembrane region" description="Helical" evidence="1">
    <location>
        <begin position="117"/>
        <end position="135"/>
    </location>
</feature>
<evidence type="ECO:0000256" key="1">
    <source>
        <dbReference type="SAM" id="Phobius"/>
    </source>
</evidence>
<gene>
    <name evidence="2" type="ORF">OQ287_02865</name>
</gene>